<protein>
    <submittedName>
        <fullName evidence="2">Uncharacterized protein</fullName>
    </submittedName>
</protein>
<dbReference type="EMBL" id="CP000588">
    <property type="protein sequence ID" value="ABO97749.1"/>
    <property type="molecule type" value="Genomic_DNA"/>
</dbReference>
<dbReference type="RefSeq" id="XP_001419456.1">
    <property type="nucleotide sequence ID" value="XM_001419419.1"/>
</dbReference>
<evidence type="ECO:0000313" key="2">
    <source>
        <dbReference type="EMBL" id="ABO97749.1"/>
    </source>
</evidence>
<dbReference type="AlphaFoldDB" id="A4S207"/>
<reference evidence="2 3" key="1">
    <citation type="journal article" date="2007" name="Proc. Natl. Acad. Sci. U.S.A.">
        <title>The tiny eukaryote Ostreococcus provides genomic insights into the paradox of plankton speciation.</title>
        <authorList>
            <person name="Palenik B."/>
            <person name="Grimwood J."/>
            <person name="Aerts A."/>
            <person name="Rouze P."/>
            <person name="Salamov A."/>
            <person name="Putnam N."/>
            <person name="Dupont C."/>
            <person name="Jorgensen R."/>
            <person name="Derelle E."/>
            <person name="Rombauts S."/>
            <person name="Zhou K."/>
            <person name="Otillar R."/>
            <person name="Merchant S.S."/>
            <person name="Podell S."/>
            <person name="Gaasterland T."/>
            <person name="Napoli C."/>
            <person name="Gendler K."/>
            <person name="Manuell A."/>
            <person name="Tai V."/>
            <person name="Vallon O."/>
            <person name="Piganeau G."/>
            <person name="Jancek S."/>
            <person name="Heijde M."/>
            <person name="Jabbari K."/>
            <person name="Bowler C."/>
            <person name="Lohr M."/>
            <person name="Robbens S."/>
            <person name="Werner G."/>
            <person name="Dubchak I."/>
            <person name="Pazour G.J."/>
            <person name="Ren Q."/>
            <person name="Paulsen I."/>
            <person name="Delwiche C."/>
            <person name="Schmutz J."/>
            <person name="Rokhsar D."/>
            <person name="Van de Peer Y."/>
            <person name="Moreau H."/>
            <person name="Grigoriev I.V."/>
        </authorList>
    </citation>
    <scope>NUCLEOTIDE SEQUENCE [LARGE SCALE GENOMIC DNA]</scope>
    <source>
        <strain evidence="2 3">CCE9901</strain>
    </source>
</reference>
<keyword evidence="3" id="KW-1185">Reference proteome</keyword>
<feature type="region of interest" description="Disordered" evidence="1">
    <location>
        <begin position="123"/>
        <end position="148"/>
    </location>
</feature>
<gene>
    <name evidence="2" type="ORF">OSTLU_16605</name>
</gene>
<sequence length="185" mass="18965">MIARVSTTSTVTARASARQNKTERRDAAVVRANAKEQACAAVLAMTVMASPLANAAVEVAQVAKGDTKSLASDLFAEQQTKSTPAAPKKTKQLASPSMPKAPSFSAPSLPSFSAPSISLPSFSTAKKTDAKAPAAKEAPAPKAKKESGAGPNLALTLLVLFSPLLAVQAVSFQTFARIAKQSAGK</sequence>
<feature type="compositionally biased region" description="Low complexity" evidence="1">
    <location>
        <begin position="123"/>
        <end position="141"/>
    </location>
</feature>
<dbReference type="HOGENOM" id="CLU_1527234_0_0_1"/>
<dbReference type="Proteomes" id="UP000001568">
    <property type="component" value="Chromosome 8"/>
</dbReference>
<dbReference type="OMA" id="PKDTMPF"/>
<feature type="compositionally biased region" description="Low complexity" evidence="1">
    <location>
        <begin position="101"/>
        <end position="110"/>
    </location>
</feature>
<organism evidence="2 3">
    <name type="scientific">Ostreococcus lucimarinus (strain CCE9901)</name>
    <dbReference type="NCBI Taxonomy" id="436017"/>
    <lineage>
        <taxon>Eukaryota</taxon>
        <taxon>Viridiplantae</taxon>
        <taxon>Chlorophyta</taxon>
        <taxon>Mamiellophyceae</taxon>
        <taxon>Mamiellales</taxon>
        <taxon>Bathycoccaceae</taxon>
        <taxon>Ostreococcus</taxon>
    </lineage>
</organism>
<dbReference type="KEGG" id="olu:OSTLU_16605"/>
<name>A4S207_OSTLU</name>
<dbReference type="GeneID" id="5003319"/>
<feature type="region of interest" description="Disordered" evidence="1">
    <location>
        <begin position="76"/>
        <end position="110"/>
    </location>
</feature>
<feature type="compositionally biased region" description="Low complexity" evidence="1">
    <location>
        <begin position="1"/>
        <end position="18"/>
    </location>
</feature>
<feature type="region of interest" description="Disordered" evidence="1">
    <location>
        <begin position="1"/>
        <end position="26"/>
    </location>
</feature>
<evidence type="ECO:0000313" key="3">
    <source>
        <dbReference type="Proteomes" id="UP000001568"/>
    </source>
</evidence>
<proteinExistence type="predicted"/>
<dbReference type="Gramene" id="ABO97749">
    <property type="protein sequence ID" value="ABO97749"/>
    <property type="gene ID" value="OSTLU_16605"/>
</dbReference>
<accession>A4S207</accession>
<evidence type="ECO:0000256" key="1">
    <source>
        <dbReference type="SAM" id="MobiDB-lite"/>
    </source>
</evidence>